<dbReference type="InterPro" id="IPR050888">
    <property type="entry name" value="ZnF_C2H2-type_TF"/>
</dbReference>
<reference evidence="9" key="1">
    <citation type="submission" date="2015-11" db="EMBL/GenBank/DDBJ databases">
        <title>De novo transcriptome assembly of four potential Pierce s Disease insect vectors from Arizona vineyards.</title>
        <authorList>
            <person name="Tassone E.E."/>
        </authorList>
    </citation>
    <scope>NUCLEOTIDE SEQUENCE</scope>
</reference>
<proteinExistence type="predicted"/>
<organism evidence="9">
    <name type="scientific">Cuerna arida</name>
    <dbReference type="NCBI Taxonomy" id="1464854"/>
    <lineage>
        <taxon>Eukaryota</taxon>
        <taxon>Metazoa</taxon>
        <taxon>Ecdysozoa</taxon>
        <taxon>Arthropoda</taxon>
        <taxon>Hexapoda</taxon>
        <taxon>Insecta</taxon>
        <taxon>Pterygota</taxon>
        <taxon>Neoptera</taxon>
        <taxon>Paraneoptera</taxon>
        <taxon>Hemiptera</taxon>
        <taxon>Auchenorrhyncha</taxon>
        <taxon>Membracoidea</taxon>
        <taxon>Cicadellidae</taxon>
        <taxon>Cicadellinae</taxon>
        <taxon>Proconiini</taxon>
        <taxon>Cuerna</taxon>
    </lineage>
</organism>
<feature type="region of interest" description="Disordered" evidence="7">
    <location>
        <begin position="226"/>
        <end position="291"/>
    </location>
</feature>
<evidence type="ECO:0000256" key="6">
    <source>
        <dbReference type="ARBA" id="ARBA00023242"/>
    </source>
</evidence>
<accession>A0A1B6H3I6</accession>
<keyword evidence="4" id="KW-0863">Zinc-finger</keyword>
<keyword evidence="2" id="KW-0479">Metal-binding</keyword>
<evidence type="ECO:0000256" key="5">
    <source>
        <dbReference type="ARBA" id="ARBA00022833"/>
    </source>
</evidence>
<dbReference type="PANTHER" id="PTHR24406">
    <property type="entry name" value="TRANSCRIPTIONAL REPRESSOR CTCFL-RELATED"/>
    <property type="match status" value="1"/>
</dbReference>
<evidence type="ECO:0000256" key="4">
    <source>
        <dbReference type="ARBA" id="ARBA00022771"/>
    </source>
</evidence>
<dbReference type="EMBL" id="GECZ01000579">
    <property type="protein sequence ID" value="JAS69190.1"/>
    <property type="molecule type" value="Transcribed_RNA"/>
</dbReference>
<keyword evidence="5" id="KW-0862">Zinc</keyword>
<keyword evidence="6" id="KW-0539">Nucleus</keyword>
<keyword evidence="3" id="KW-0677">Repeat</keyword>
<evidence type="ECO:0000256" key="3">
    <source>
        <dbReference type="ARBA" id="ARBA00022737"/>
    </source>
</evidence>
<protein>
    <recommendedName>
        <fullName evidence="8">C2H2-type domain-containing protein</fullName>
    </recommendedName>
</protein>
<evidence type="ECO:0000256" key="7">
    <source>
        <dbReference type="SAM" id="MobiDB-lite"/>
    </source>
</evidence>
<dbReference type="PROSITE" id="PS00028">
    <property type="entry name" value="ZINC_FINGER_C2H2_1"/>
    <property type="match status" value="2"/>
</dbReference>
<feature type="region of interest" description="Disordered" evidence="7">
    <location>
        <begin position="694"/>
        <end position="753"/>
    </location>
</feature>
<feature type="domain" description="C2H2-type" evidence="8">
    <location>
        <begin position="830"/>
        <end position="851"/>
    </location>
</feature>
<dbReference type="GO" id="GO:0003677">
    <property type="term" value="F:DNA binding"/>
    <property type="evidence" value="ECO:0007669"/>
    <property type="project" value="UniProtKB-KW"/>
</dbReference>
<evidence type="ECO:0000259" key="8">
    <source>
        <dbReference type="PROSITE" id="PS00028"/>
    </source>
</evidence>
<feature type="compositionally biased region" description="Polar residues" evidence="7">
    <location>
        <begin position="228"/>
        <end position="255"/>
    </location>
</feature>
<feature type="non-terminal residue" evidence="9">
    <location>
        <position position="1185"/>
    </location>
</feature>
<evidence type="ECO:0000313" key="9">
    <source>
        <dbReference type="EMBL" id="JAS69190.1"/>
    </source>
</evidence>
<dbReference type="GO" id="GO:0008270">
    <property type="term" value="F:zinc ion binding"/>
    <property type="evidence" value="ECO:0007669"/>
    <property type="project" value="UniProtKB-KW"/>
</dbReference>
<gene>
    <name evidence="9" type="ORF">g.23988</name>
</gene>
<evidence type="ECO:0000256" key="2">
    <source>
        <dbReference type="ARBA" id="ARBA00022723"/>
    </source>
</evidence>
<dbReference type="AlphaFoldDB" id="A0A1B6H3I6"/>
<dbReference type="InterPro" id="IPR057618">
    <property type="entry name" value="Znf_POGZ/Z280C-D-like"/>
</dbReference>
<feature type="compositionally biased region" description="Polar residues" evidence="7">
    <location>
        <begin position="262"/>
        <end position="272"/>
    </location>
</feature>
<sequence length="1185" mass="131851">MGSKAKIGSSNRRKDNDCSLLMECADEELSEAQLSAFNKTLTQFKETTASVDSLLKAGLIDIPDRGSDYISIEFKDGVNGINGPKPKPPTIASAGPRPGAPVSNPTSLLLQNAGMGQTGGTYHLVMDPRALDHLYVSSGNTQATASTVPLMAGVIQSNPGLAATISAPVMTPSVLRPTSQTAVRSIQPRAASTPGIRGAQTTAMRPQPRAIAPTSSPALVPLSSVVTNTGKTQNRNSPTTIRIKPTSKTKANEASSIGGIVQNKTPGSSKSSAEVVDLTDDDGKSNAPQADSKEVMFNKLSGKTYPSLVVVARPYLRTKEVSQALISSERSTLDTRMKAVLMGTPTKFTEWLIQQGLVRSEQYCSIHVGTDMSPVKLKLGMYSDVSKFPYSGGYVWISECCPQRFVSVFSGSIFEGAPHAPTVLVKLLYHWSCQTNVTNISSWVKVDGLYVKSFYTNIRSVCTAAVHEKFEKLGGPKKRVELGVISLGTTSQDGNMRQVKVEVLGVYDPESKLIRLRAVEPLQDGERNYKRRFVKILEPLEEWVHKESIILTDYTVDKGTLHQMGYQSVYQVSMSDQQNTSNKYSNSAVMDYLRRIVPRMFQNTLSLLSRQIIQQFLDELVWRERWGVIPARAFETMISHLAEQTKLDTGDTLMTRLNKIASNPFKNWAYKNWQANCSFSTTAQQGVRFVAGTNEPVSNTPLPQPSISSLPSIDNLPPSLRTSDSPGLTQNTNNKRGRKTKAVSPTEPDSKKRALMVTPTTSKLRPLDSYYYGTIPGDPEILEQLKHFDINMKCAMCHMIIKDNLRMMRHLIGHAFNEGSYTFSDSSPQCRYCLKDFLSDFALQSHIEENHEKGALVCLICREPNRDRTTLILHMHHNHTELDLPYRCGICHFRTSQHNILIDHFHEVHKNGDKLQCPFCLKIVSMQSVDGRKITQNQYFFINHIQKHQRKSLARKCNKCVLWFVHKDLIKEHTTKDHASCRDHPNVERFPVDGIEAVMMPMPSGTGAIPPKSQGNKNKHTPLNNFTVNNFPLRIVDVSEHSTCSECEGEMLQDEHYPGYLSCLKCRFSTCCSKAMNEHCVIYHDRMQGKPQFNVGKTIILEKPMFCVCGFSSKSGNKLARHLADCKRKSAYPSSERAAQCTLQGQSASFPPLVTLDEEEDTQDNEEKWLRAFTQPRSSGDNADT</sequence>
<feature type="compositionally biased region" description="Polar residues" evidence="7">
    <location>
        <begin position="720"/>
        <end position="734"/>
    </location>
</feature>
<comment type="subcellular location">
    <subcellularLocation>
        <location evidence="1">Nucleus</location>
    </subcellularLocation>
</comment>
<evidence type="ECO:0000256" key="1">
    <source>
        <dbReference type="ARBA" id="ARBA00004123"/>
    </source>
</evidence>
<dbReference type="Pfam" id="PF25429">
    <property type="entry name" value="zf-POGZ"/>
    <property type="match status" value="1"/>
</dbReference>
<name>A0A1B6H3I6_9HEMI</name>
<feature type="region of interest" description="Disordered" evidence="7">
    <location>
        <begin position="178"/>
        <end position="201"/>
    </location>
</feature>
<dbReference type="InterPro" id="IPR013087">
    <property type="entry name" value="Znf_C2H2_type"/>
</dbReference>
<feature type="domain" description="C2H2-type" evidence="8">
    <location>
        <begin position="957"/>
        <end position="978"/>
    </location>
</feature>
<dbReference type="GO" id="GO:0005634">
    <property type="term" value="C:nucleus"/>
    <property type="evidence" value="ECO:0007669"/>
    <property type="project" value="UniProtKB-SubCell"/>
</dbReference>
<dbReference type="Gene3D" id="3.30.160.60">
    <property type="entry name" value="Classic Zinc Finger"/>
    <property type="match status" value="1"/>
</dbReference>
<dbReference type="SMART" id="SM00355">
    <property type="entry name" value="ZnF_C2H2"/>
    <property type="match status" value="7"/>
</dbReference>